<accession>A0AAE0KJP5</accession>
<dbReference type="AlphaFoldDB" id="A0AAE0KJP5"/>
<dbReference type="EMBL" id="JAULSW010000006">
    <property type="protein sequence ID" value="KAK3377779.1"/>
    <property type="molecule type" value="Genomic_DNA"/>
</dbReference>
<sequence length="110" mass="11582">MRRAFLTLEYLLPGLGDPLVGNGGSLPLRRDPVEPFAGPGDSLIGKGGSSPLRKFLPSLGGGGLLVRIMGGMNCSGLGFCCFSCCSFLSRESFSSINLTLVRLPSRLLFS</sequence>
<reference evidence="1" key="1">
    <citation type="journal article" date="2023" name="Mol. Phylogenet. Evol.">
        <title>Genome-scale phylogeny and comparative genomics of the fungal order Sordariales.</title>
        <authorList>
            <person name="Hensen N."/>
            <person name="Bonometti L."/>
            <person name="Westerberg I."/>
            <person name="Brannstrom I.O."/>
            <person name="Guillou S."/>
            <person name="Cros-Aarteil S."/>
            <person name="Calhoun S."/>
            <person name="Haridas S."/>
            <person name="Kuo A."/>
            <person name="Mondo S."/>
            <person name="Pangilinan J."/>
            <person name="Riley R."/>
            <person name="LaButti K."/>
            <person name="Andreopoulos B."/>
            <person name="Lipzen A."/>
            <person name="Chen C."/>
            <person name="Yan M."/>
            <person name="Daum C."/>
            <person name="Ng V."/>
            <person name="Clum A."/>
            <person name="Steindorff A."/>
            <person name="Ohm R.A."/>
            <person name="Martin F."/>
            <person name="Silar P."/>
            <person name="Natvig D.O."/>
            <person name="Lalanne C."/>
            <person name="Gautier V."/>
            <person name="Ament-Velasquez S.L."/>
            <person name="Kruys A."/>
            <person name="Hutchinson M.I."/>
            <person name="Powell A.J."/>
            <person name="Barry K."/>
            <person name="Miller A.N."/>
            <person name="Grigoriev I.V."/>
            <person name="Debuchy R."/>
            <person name="Gladieux P."/>
            <person name="Hiltunen Thoren M."/>
            <person name="Johannesson H."/>
        </authorList>
    </citation>
    <scope>NUCLEOTIDE SEQUENCE</scope>
    <source>
        <strain evidence="1">CBS 232.78</strain>
    </source>
</reference>
<proteinExistence type="predicted"/>
<reference evidence="1" key="2">
    <citation type="submission" date="2023-06" db="EMBL/GenBank/DDBJ databases">
        <authorList>
            <consortium name="Lawrence Berkeley National Laboratory"/>
            <person name="Haridas S."/>
            <person name="Hensen N."/>
            <person name="Bonometti L."/>
            <person name="Westerberg I."/>
            <person name="Brannstrom I.O."/>
            <person name="Guillou S."/>
            <person name="Cros-Aarteil S."/>
            <person name="Calhoun S."/>
            <person name="Kuo A."/>
            <person name="Mondo S."/>
            <person name="Pangilinan J."/>
            <person name="Riley R."/>
            <person name="LaButti K."/>
            <person name="Andreopoulos B."/>
            <person name="Lipzen A."/>
            <person name="Chen C."/>
            <person name="Yanf M."/>
            <person name="Daum C."/>
            <person name="Ng V."/>
            <person name="Clum A."/>
            <person name="Steindorff A."/>
            <person name="Ohm R."/>
            <person name="Martin F."/>
            <person name="Silar P."/>
            <person name="Natvig D."/>
            <person name="Lalanne C."/>
            <person name="Gautier V."/>
            <person name="Ament-velasquez S.L."/>
            <person name="Kruys A."/>
            <person name="Hutchinson M.I."/>
            <person name="Powell A.J."/>
            <person name="Barry K."/>
            <person name="Miller A.N."/>
            <person name="Grigoriev I.V."/>
            <person name="Debuchy R."/>
            <person name="Gladieux P."/>
            <person name="Thoren M.H."/>
            <person name="Johannesson H."/>
        </authorList>
    </citation>
    <scope>NUCLEOTIDE SEQUENCE</scope>
    <source>
        <strain evidence="1">CBS 232.78</strain>
    </source>
</reference>
<name>A0AAE0KJP5_9PEZI</name>
<evidence type="ECO:0000313" key="1">
    <source>
        <dbReference type="EMBL" id="KAK3377779.1"/>
    </source>
</evidence>
<protein>
    <submittedName>
        <fullName evidence="1">Uncharacterized protein</fullName>
    </submittedName>
</protein>
<gene>
    <name evidence="1" type="ORF">B0H63DRAFT_477963</name>
</gene>
<evidence type="ECO:0000313" key="2">
    <source>
        <dbReference type="Proteomes" id="UP001285441"/>
    </source>
</evidence>
<organism evidence="1 2">
    <name type="scientific">Podospora didyma</name>
    <dbReference type="NCBI Taxonomy" id="330526"/>
    <lineage>
        <taxon>Eukaryota</taxon>
        <taxon>Fungi</taxon>
        <taxon>Dikarya</taxon>
        <taxon>Ascomycota</taxon>
        <taxon>Pezizomycotina</taxon>
        <taxon>Sordariomycetes</taxon>
        <taxon>Sordariomycetidae</taxon>
        <taxon>Sordariales</taxon>
        <taxon>Podosporaceae</taxon>
        <taxon>Podospora</taxon>
    </lineage>
</organism>
<keyword evidence="2" id="KW-1185">Reference proteome</keyword>
<dbReference type="Proteomes" id="UP001285441">
    <property type="component" value="Unassembled WGS sequence"/>
</dbReference>
<comment type="caution">
    <text evidence="1">The sequence shown here is derived from an EMBL/GenBank/DDBJ whole genome shotgun (WGS) entry which is preliminary data.</text>
</comment>